<dbReference type="Proteomes" id="UP001460270">
    <property type="component" value="Unassembled WGS sequence"/>
</dbReference>
<reference evidence="3" key="1">
    <citation type="submission" date="2024-04" db="EMBL/GenBank/DDBJ databases">
        <title>Salinicola lusitanus LLJ914,a marine bacterium isolated from the Okinawa Trough.</title>
        <authorList>
            <person name="Li J."/>
        </authorList>
    </citation>
    <scope>NUCLEOTIDE SEQUENCE [LARGE SCALE GENOMIC DNA]</scope>
</reference>
<feature type="region of interest" description="Disordered" evidence="1">
    <location>
        <begin position="1"/>
        <end position="37"/>
    </location>
</feature>
<gene>
    <name evidence="2" type="ORF">WMY93_034094</name>
</gene>
<protein>
    <submittedName>
        <fullName evidence="2">Uncharacterized protein</fullName>
    </submittedName>
</protein>
<feature type="compositionally biased region" description="Polar residues" evidence="1">
    <location>
        <begin position="125"/>
        <end position="135"/>
    </location>
</feature>
<dbReference type="AlphaFoldDB" id="A0AAW0MLR5"/>
<feature type="region of interest" description="Disordered" evidence="1">
    <location>
        <begin position="119"/>
        <end position="173"/>
    </location>
</feature>
<dbReference type="EMBL" id="JBBPFD010000357">
    <property type="protein sequence ID" value="KAK7879124.1"/>
    <property type="molecule type" value="Genomic_DNA"/>
</dbReference>
<sequence length="215" mass="24186">MRKEMGQKQSTGAGGGDNCEHTRLHGRLHEDDRSTSSVDQILGENNLNPTQTTGPTIHQRHFWTTASHACCEPLRAGQCETDPPPPSPLWQTSSGRTGIFREEQTSSGRNRHLQGGTDIFREEQTSSGRNRQLQGGTDIFREEQTSSGRNRHLQGGTDNLQEEQTSSGRNRHLQGGTDIFREAQTHWTHIELVVLLRRDSQASQRQTHTLFAVRR</sequence>
<proteinExistence type="predicted"/>
<name>A0AAW0MLR5_9GOBI</name>
<accession>A0AAW0MLR5</accession>
<evidence type="ECO:0000256" key="1">
    <source>
        <dbReference type="SAM" id="MobiDB-lite"/>
    </source>
</evidence>
<feature type="compositionally biased region" description="Basic and acidic residues" evidence="1">
    <location>
        <begin position="18"/>
        <end position="34"/>
    </location>
</feature>
<comment type="caution">
    <text evidence="2">The sequence shown here is derived from an EMBL/GenBank/DDBJ whole genome shotgun (WGS) entry which is preliminary data.</text>
</comment>
<keyword evidence="3" id="KW-1185">Reference proteome</keyword>
<feature type="compositionally biased region" description="Polar residues" evidence="1">
    <location>
        <begin position="156"/>
        <end position="168"/>
    </location>
</feature>
<evidence type="ECO:0000313" key="3">
    <source>
        <dbReference type="Proteomes" id="UP001460270"/>
    </source>
</evidence>
<organism evidence="2 3">
    <name type="scientific">Mugilogobius chulae</name>
    <name type="common">yellowstripe goby</name>
    <dbReference type="NCBI Taxonomy" id="88201"/>
    <lineage>
        <taxon>Eukaryota</taxon>
        <taxon>Metazoa</taxon>
        <taxon>Chordata</taxon>
        <taxon>Craniata</taxon>
        <taxon>Vertebrata</taxon>
        <taxon>Euteleostomi</taxon>
        <taxon>Actinopterygii</taxon>
        <taxon>Neopterygii</taxon>
        <taxon>Teleostei</taxon>
        <taxon>Neoteleostei</taxon>
        <taxon>Acanthomorphata</taxon>
        <taxon>Gobiaria</taxon>
        <taxon>Gobiiformes</taxon>
        <taxon>Gobioidei</taxon>
        <taxon>Gobiidae</taxon>
        <taxon>Gobionellinae</taxon>
        <taxon>Mugilogobius</taxon>
    </lineage>
</organism>
<evidence type="ECO:0000313" key="2">
    <source>
        <dbReference type="EMBL" id="KAK7879124.1"/>
    </source>
</evidence>